<evidence type="ECO:0000256" key="6">
    <source>
        <dbReference type="ARBA" id="ARBA00022946"/>
    </source>
</evidence>
<dbReference type="Gene3D" id="1.10.150.20">
    <property type="entry name" value="5' to 3' exonuclease, C-terminal subdomain"/>
    <property type="match status" value="1"/>
</dbReference>
<dbReference type="EC" id="2.7.7.6" evidence="2 9"/>
<dbReference type="GO" id="GO:0034245">
    <property type="term" value="C:mitochondrial DNA-directed RNA polymerase complex"/>
    <property type="evidence" value="ECO:0007669"/>
    <property type="project" value="TreeGrafter"/>
</dbReference>
<evidence type="ECO:0000256" key="4">
    <source>
        <dbReference type="ARBA" id="ARBA00022679"/>
    </source>
</evidence>
<dbReference type="Gene3D" id="1.10.287.280">
    <property type="match status" value="1"/>
</dbReference>
<dbReference type="GO" id="GO:0001018">
    <property type="term" value="F:mitochondrial promoter sequence-specific DNA binding"/>
    <property type="evidence" value="ECO:0007669"/>
    <property type="project" value="TreeGrafter"/>
</dbReference>
<proteinExistence type="inferred from homology"/>
<dbReference type="SMART" id="SM01311">
    <property type="entry name" value="RPOL_N"/>
    <property type="match status" value="1"/>
</dbReference>
<keyword evidence="3 9" id="KW-0240">DNA-directed RNA polymerase</keyword>
<dbReference type="AlphaFoldDB" id="A0A1B6DWP1"/>
<keyword evidence="6" id="KW-0809">Transit peptide</keyword>
<evidence type="ECO:0000256" key="5">
    <source>
        <dbReference type="ARBA" id="ARBA00022695"/>
    </source>
</evidence>
<dbReference type="GO" id="GO:0006390">
    <property type="term" value="P:mitochondrial transcription"/>
    <property type="evidence" value="ECO:0007669"/>
    <property type="project" value="TreeGrafter"/>
</dbReference>
<dbReference type="PANTHER" id="PTHR10102">
    <property type="entry name" value="DNA-DIRECTED RNA POLYMERASE, MITOCHONDRIAL"/>
    <property type="match status" value="1"/>
</dbReference>
<name>A0A1B6DWP1_9HEMI</name>
<evidence type="ECO:0000256" key="3">
    <source>
        <dbReference type="ARBA" id="ARBA00022478"/>
    </source>
</evidence>
<organism evidence="11">
    <name type="scientific">Clastoptera arizonana</name>
    <name type="common">Arizona spittle bug</name>
    <dbReference type="NCBI Taxonomy" id="38151"/>
    <lineage>
        <taxon>Eukaryota</taxon>
        <taxon>Metazoa</taxon>
        <taxon>Ecdysozoa</taxon>
        <taxon>Arthropoda</taxon>
        <taxon>Hexapoda</taxon>
        <taxon>Insecta</taxon>
        <taxon>Pterygota</taxon>
        <taxon>Neoptera</taxon>
        <taxon>Paraneoptera</taxon>
        <taxon>Hemiptera</taxon>
        <taxon>Auchenorrhyncha</taxon>
        <taxon>Cercopoidea</taxon>
        <taxon>Clastopteridae</taxon>
        <taxon>Clastoptera</taxon>
    </lineage>
</organism>
<dbReference type="InterPro" id="IPR043502">
    <property type="entry name" value="DNA/RNA_pol_sf"/>
</dbReference>
<evidence type="ECO:0000313" key="11">
    <source>
        <dbReference type="EMBL" id="JAS30049.1"/>
    </source>
</evidence>
<comment type="similarity">
    <text evidence="1 9">Belongs to the phage and mitochondrial RNA polymerase family.</text>
</comment>
<dbReference type="InterPro" id="IPR037159">
    <property type="entry name" value="RNA_POL_N_sf"/>
</dbReference>
<dbReference type="PROSITE" id="PS00489">
    <property type="entry name" value="RNA_POL_PHAGE_2"/>
    <property type="match status" value="1"/>
</dbReference>
<dbReference type="PANTHER" id="PTHR10102:SF0">
    <property type="entry name" value="DNA-DIRECTED RNA POLYMERASE, MITOCHONDRIAL"/>
    <property type="match status" value="1"/>
</dbReference>
<protein>
    <recommendedName>
        <fullName evidence="2 9">DNA-directed RNA polymerase</fullName>
        <ecNumber evidence="2 9">2.7.7.6</ecNumber>
    </recommendedName>
</protein>
<dbReference type="Pfam" id="PF14700">
    <property type="entry name" value="RPOL_N"/>
    <property type="match status" value="1"/>
</dbReference>
<sequence>MAITQHKMKKFKNISIYPYLKVLDIQQYKEIVLQELRKLAEGSETFSPSTNQLYHELGHQVRSRYIIKYKKTNGIMGKTQQLYSEYLDWFLDPNKKNDPRSLNAREEWQKLLHKHQEGPTINVDDHVWPITVLTGIGRFLYNIILRDIKIDVNVQRGNSKPHWLPAFYSVYRVSGHKSVEEIKPHPVLSRLYRQAVLDDLVFNVSELPMLTPPVPWTSPTSGGNLLVKTEFIRLPSSASLQLERLKTASPEQLYPSYDSLNQLASVPWKVNQPVLDVVIHVFNTGGDVKLDIPQPPTVCPLPQPITTDMTKLERFEAYRQRMLLRRRKAEMYSLWCDALYRLSLAQHFRDRIFWLPHNMDFRGRVYPCPPHLNHLGADMARSLLCFARGEPLGPNGLNWLKIHLVNLLGTKKRESIQGRLDYANEVMPDIIDSADDPLNGRKWWCESEEPWQTLACCKEIVAAMRHPAGSEKYVCHFPVHQDGSCNGLQHYAALGRDEAGGFSVNLLPAEVPQDVYNCVANIVERERAKDAESGNNIAKVLEGFVRRKVIKQTVMTTVYGVTRYGARLQIVKQLKDIDEFPKEHVWTASSYLVGKTFESIREMFTSTREIQDWFTECAKLIAQVCGQNVEYITPLGLPVVQPYSRSLKKIEIYTKTGKVQENFSLDKFERPNVMKQKNAFPPNFVHSLDSTHMMLTSLHCEQEGITFVSVHDCYWTHPSTVAIMNKICREQFVSLHSEPILQDLSKYFIEKYRYNDCEASKDNQVIYKSKSKINTVLSDVPQRGDLQLEKVLDSVYFFS</sequence>
<dbReference type="PROSITE" id="PS00900">
    <property type="entry name" value="RNA_POL_PHAGE_1"/>
    <property type="match status" value="1"/>
</dbReference>
<dbReference type="FunFam" id="1.10.287.280:FF:000001">
    <property type="entry name" value="DNA-directed RNA polymerase"/>
    <property type="match status" value="1"/>
</dbReference>
<dbReference type="SUPFAM" id="SSF56672">
    <property type="entry name" value="DNA/RNA polymerases"/>
    <property type="match status" value="1"/>
</dbReference>
<gene>
    <name evidence="11" type="ORF">g.11621</name>
</gene>
<reference evidence="11" key="1">
    <citation type="submission" date="2015-12" db="EMBL/GenBank/DDBJ databases">
        <title>De novo transcriptome assembly of four potential Pierce s Disease insect vectors from Arizona vineyards.</title>
        <authorList>
            <person name="Tassone E.E."/>
        </authorList>
    </citation>
    <scope>NUCLEOTIDE SEQUENCE</scope>
</reference>
<comment type="function">
    <text evidence="9">DNA-dependent RNA polymerase catalyzes the transcription of DNA into RNA using the four ribonucleoside triphosphates as substrates.</text>
</comment>
<dbReference type="GO" id="GO:0071897">
    <property type="term" value="P:DNA biosynthetic process"/>
    <property type="evidence" value="ECO:0007669"/>
    <property type="project" value="UniProtKB-ARBA"/>
</dbReference>
<evidence type="ECO:0000259" key="10">
    <source>
        <dbReference type="SMART" id="SM01311"/>
    </source>
</evidence>
<keyword evidence="7 9" id="KW-0804">Transcription</keyword>
<keyword evidence="5 9" id="KW-0548">Nucleotidyltransferase</keyword>
<evidence type="ECO:0000256" key="2">
    <source>
        <dbReference type="ARBA" id="ARBA00012418"/>
    </source>
</evidence>
<feature type="domain" description="DNA-directed RNA polymerase N-terminal" evidence="10">
    <location>
        <begin position="1"/>
        <end position="265"/>
    </location>
</feature>
<evidence type="ECO:0000256" key="9">
    <source>
        <dbReference type="RuleBase" id="RU003805"/>
    </source>
</evidence>
<comment type="catalytic activity">
    <reaction evidence="8 9">
        <text>RNA(n) + a ribonucleoside 5'-triphosphate = RNA(n+1) + diphosphate</text>
        <dbReference type="Rhea" id="RHEA:21248"/>
        <dbReference type="Rhea" id="RHEA-COMP:14527"/>
        <dbReference type="Rhea" id="RHEA-COMP:17342"/>
        <dbReference type="ChEBI" id="CHEBI:33019"/>
        <dbReference type="ChEBI" id="CHEBI:61557"/>
        <dbReference type="ChEBI" id="CHEBI:140395"/>
        <dbReference type="EC" id="2.7.7.6"/>
    </reaction>
</comment>
<keyword evidence="4 9" id="KW-0808">Transferase</keyword>
<dbReference type="Gene3D" id="1.10.1320.10">
    <property type="entry name" value="DNA-directed RNA polymerase, N-terminal domain"/>
    <property type="match status" value="1"/>
</dbReference>
<dbReference type="EMBL" id="GEDC01007249">
    <property type="protein sequence ID" value="JAS30049.1"/>
    <property type="molecule type" value="Transcribed_RNA"/>
</dbReference>
<evidence type="ECO:0000256" key="8">
    <source>
        <dbReference type="ARBA" id="ARBA00048552"/>
    </source>
</evidence>
<evidence type="ECO:0000256" key="1">
    <source>
        <dbReference type="ARBA" id="ARBA00009493"/>
    </source>
</evidence>
<dbReference type="InterPro" id="IPR046950">
    <property type="entry name" value="DNA-dir_Rpol_C_phage-type"/>
</dbReference>
<evidence type="ECO:0000256" key="7">
    <source>
        <dbReference type="ARBA" id="ARBA00023163"/>
    </source>
</evidence>
<dbReference type="InterPro" id="IPR029262">
    <property type="entry name" value="RPOL_N"/>
</dbReference>
<dbReference type="FunFam" id="1.10.150.20:FF:000031">
    <property type="entry name" value="DNA-directed RNA polymerase"/>
    <property type="match status" value="1"/>
</dbReference>
<dbReference type="GO" id="GO:0003899">
    <property type="term" value="F:DNA-directed RNA polymerase activity"/>
    <property type="evidence" value="ECO:0007669"/>
    <property type="project" value="UniProtKB-EC"/>
</dbReference>
<dbReference type="InterPro" id="IPR002092">
    <property type="entry name" value="DNA-dir_Rpol_phage-type"/>
</dbReference>
<dbReference type="Pfam" id="PF00940">
    <property type="entry name" value="RNA_pol"/>
    <property type="match status" value="1"/>
</dbReference>
<accession>A0A1B6DWP1</accession>